<reference evidence="2 3" key="1">
    <citation type="submission" date="2015-07" db="EMBL/GenBank/DDBJ databases">
        <title>Comparative genomics of the Sigatoka disease complex on banana suggests a link between parallel evolutionary changes in Pseudocercospora fijiensis and Pseudocercospora eumusae and increased virulence on the banana host.</title>
        <authorList>
            <person name="Chang T.-C."/>
            <person name="Salvucci A."/>
            <person name="Crous P.W."/>
            <person name="Stergiopoulos I."/>
        </authorList>
    </citation>
    <scope>NUCLEOTIDE SEQUENCE [LARGE SCALE GENOMIC DNA]</scope>
    <source>
        <strain evidence="2 3">CBS 114824</strain>
    </source>
</reference>
<keyword evidence="1" id="KW-0812">Transmembrane</keyword>
<feature type="transmembrane region" description="Helical" evidence="1">
    <location>
        <begin position="28"/>
        <end position="46"/>
    </location>
</feature>
<protein>
    <submittedName>
        <fullName evidence="2">Uncharacterized protein</fullName>
    </submittedName>
</protein>
<dbReference type="AlphaFoldDB" id="A0A139H015"/>
<organism evidence="2 3">
    <name type="scientific">Pseudocercospora eumusae</name>
    <dbReference type="NCBI Taxonomy" id="321146"/>
    <lineage>
        <taxon>Eukaryota</taxon>
        <taxon>Fungi</taxon>
        <taxon>Dikarya</taxon>
        <taxon>Ascomycota</taxon>
        <taxon>Pezizomycotina</taxon>
        <taxon>Dothideomycetes</taxon>
        <taxon>Dothideomycetidae</taxon>
        <taxon>Mycosphaerellales</taxon>
        <taxon>Mycosphaerellaceae</taxon>
        <taxon>Pseudocercospora</taxon>
    </lineage>
</organism>
<gene>
    <name evidence="2" type="ORF">AC578_5310</name>
</gene>
<accession>A0A139H015</accession>
<dbReference type="Proteomes" id="UP000070133">
    <property type="component" value="Unassembled WGS sequence"/>
</dbReference>
<keyword evidence="1" id="KW-1133">Transmembrane helix</keyword>
<comment type="caution">
    <text evidence="2">The sequence shown here is derived from an EMBL/GenBank/DDBJ whole genome shotgun (WGS) entry which is preliminary data.</text>
</comment>
<evidence type="ECO:0000313" key="2">
    <source>
        <dbReference type="EMBL" id="KXS95739.1"/>
    </source>
</evidence>
<proteinExistence type="predicted"/>
<evidence type="ECO:0000313" key="3">
    <source>
        <dbReference type="Proteomes" id="UP000070133"/>
    </source>
</evidence>
<name>A0A139H015_9PEZI</name>
<evidence type="ECO:0000256" key="1">
    <source>
        <dbReference type="SAM" id="Phobius"/>
    </source>
</evidence>
<sequence length="72" mass="8077">MKKPKEAIDNEWTLPFNAGHSGHEKRMLTMPFLLLLAMMQFLLSFFMPKAEIRFAGCISAARRGIGPVIIGV</sequence>
<keyword evidence="3" id="KW-1185">Reference proteome</keyword>
<keyword evidence="1" id="KW-0472">Membrane</keyword>
<dbReference type="EMBL" id="LFZN01000202">
    <property type="protein sequence ID" value="KXS95739.1"/>
    <property type="molecule type" value="Genomic_DNA"/>
</dbReference>